<dbReference type="GO" id="GO:0022900">
    <property type="term" value="P:electron transport chain"/>
    <property type="evidence" value="ECO:0007669"/>
    <property type="project" value="UniProtKB-UniRule"/>
</dbReference>
<evidence type="ECO:0000313" key="9">
    <source>
        <dbReference type="EMBL" id="RRV11799.1"/>
    </source>
</evidence>
<comment type="subcellular location">
    <subcellularLocation>
        <location evidence="6">Cell inner membrane</location>
        <topology evidence="6">Single-pass membrane protein</topology>
    </subcellularLocation>
</comment>
<organism evidence="9 10">
    <name type="scientific">Stutzerimonas xanthomarina</name>
    <dbReference type="NCBI Taxonomy" id="271420"/>
    <lineage>
        <taxon>Bacteria</taxon>
        <taxon>Pseudomonadati</taxon>
        <taxon>Pseudomonadota</taxon>
        <taxon>Gammaproteobacteria</taxon>
        <taxon>Pseudomonadales</taxon>
        <taxon>Pseudomonadaceae</taxon>
        <taxon>Stutzerimonas</taxon>
    </lineage>
</organism>
<feature type="domain" description="FMN-binding" evidence="8">
    <location>
        <begin position="105"/>
        <end position="197"/>
    </location>
</feature>
<comment type="caution">
    <text evidence="9">The sequence shown here is derived from an EMBL/GenBank/DDBJ whole genome shotgun (WGS) entry which is preliminary data.</text>
</comment>
<keyword evidence="4 6" id="KW-0288">FMN</keyword>
<comment type="cofactor">
    <cofactor evidence="6">
        <name>FMN</name>
        <dbReference type="ChEBI" id="CHEBI:58210"/>
    </cofactor>
</comment>
<dbReference type="AlphaFoldDB" id="A0A427E5S8"/>
<feature type="compositionally biased region" description="Acidic residues" evidence="7">
    <location>
        <begin position="248"/>
        <end position="257"/>
    </location>
</feature>
<comment type="subunit">
    <text evidence="6">The complex is composed of six subunits: RnfA, RnfB, RnfC, RnfD, RnfE and RnfG.</text>
</comment>
<keyword evidence="6" id="KW-1278">Translocase</keyword>
<dbReference type="HAMAP" id="MF_00479">
    <property type="entry name" value="RsxG_RnfG"/>
    <property type="match status" value="1"/>
</dbReference>
<feature type="region of interest" description="Disordered" evidence="7">
    <location>
        <begin position="218"/>
        <end position="257"/>
    </location>
</feature>
<evidence type="ECO:0000256" key="4">
    <source>
        <dbReference type="ARBA" id="ARBA00022643"/>
    </source>
</evidence>
<dbReference type="EC" id="7.-.-.-" evidence="6"/>
<dbReference type="Pfam" id="PF04205">
    <property type="entry name" value="FMN_bind"/>
    <property type="match status" value="1"/>
</dbReference>
<comment type="function">
    <text evidence="6">Part of a membrane-bound complex that couples electron transfer with translocation of ions across the membrane.</text>
</comment>
<dbReference type="NCBIfam" id="TIGR01947">
    <property type="entry name" value="rnfG"/>
    <property type="match status" value="1"/>
</dbReference>
<proteinExistence type="inferred from homology"/>
<evidence type="ECO:0000256" key="3">
    <source>
        <dbReference type="ARBA" id="ARBA00022630"/>
    </source>
</evidence>
<gene>
    <name evidence="9" type="primary">rsxG</name>
    <name evidence="6" type="synonym">rnfG</name>
    <name evidence="9" type="ORF">EGJ28_10340</name>
</gene>
<dbReference type="NCBIfam" id="NF002519">
    <property type="entry name" value="PRK01908.1"/>
    <property type="match status" value="1"/>
</dbReference>
<evidence type="ECO:0000313" key="10">
    <source>
        <dbReference type="Proteomes" id="UP000276506"/>
    </source>
</evidence>
<evidence type="ECO:0000259" key="8">
    <source>
        <dbReference type="SMART" id="SM00900"/>
    </source>
</evidence>
<keyword evidence="3 6" id="KW-0285">Flavoprotein</keyword>
<evidence type="ECO:0000256" key="2">
    <source>
        <dbReference type="ARBA" id="ARBA00022553"/>
    </source>
</evidence>
<keyword evidence="2 6" id="KW-0597">Phosphoprotein</keyword>
<dbReference type="EMBL" id="RHQL01000004">
    <property type="protein sequence ID" value="RRV11799.1"/>
    <property type="molecule type" value="Genomic_DNA"/>
</dbReference>
<name>A0A427E5S8_9GAMM</name>
<dbReference type="PANTHER" id="PTHR36118:SF1">
    <property type="entry name" value="ION-TRANSLOCATING OXIDOREDUCTASE COMPLEX SUBUNIT G"/>
    <property type="match status" value="1"/>
</dbReference>
<comment type="similarity">
    <text evidence="6">Belongs to the RnfG family.</text>
</comment>
<evidence type="ECO:0000256" key="5">
    <source>
        <dbReference type="ARBA" id="ARBA00022982"/>
    </source>
</evidence>
<dbReference type="InterPro" id="IPR010209">
    <property type="entry name" value="Ion_transpt_RnfG/RsxG"/>
</dbReference>
<sequence>MMLPEISRSMLKNAAVLGLFAIVTVGAVTLLQQGTAERIQAAERAAQVRALGEILPAGSYDNHLLDDSVPIQDRLLGNKSPLPAYVAIKDGRPSAVILQAIAPDGYSGAIHLLVGIHADGRVAGVRVIGHRETPGLGDKIELAKSPWIRSFEGKSLSSPEAEGWAVKKDRGEFDQFAGATITPRAVVGAVHRALQYFDAHKAELLATRGETTGAIGNALESRTEPAGVTVHSRAGSAATRDELQTNEPEAEPQGDQP</sequence>
<protein>
    <recommendedName>
        <fullName evidence="6">Ion-translocating oxidoreductase complex subunit G</fullName>
        <ecNumber evidence="6">7.-.-.-</ecNumber>
    </recommendedName>
    <alternativeName>
        <fullName evidence="6">Rnf electron transport complex subunit G</fullName>
    </alternativeName>
</protein>
<evidence type="ECO:0000256" key="1">
    <source>
        <dbReference type="ARBA" id="ARBA00022448"/>
    </source>
</evidence>
<dbReference type="GO" id="GO:0009055">
    <property type="term" value="F:electron transfer activity"/>
    <property type="evidence" value="ECO:0007669"/>
    <property type="project" value="InterPro"/>
</dbReference>
<keyword evidence="6" id="KW-0812">Transmembrane</keyword>
<feature type="modified residue" description="FMN phosphoryl threonine" evidence="6">
    <location>
        <position position="180"/>
    </location>
</feature>
<keyword evidence="6" id="KW-1133">Transmembrane helix</keyword>
<accession>A0A427E5S8</accession>
<dbReference type="RefSeq" id="WP_125877330.1">
    <property type="nucleotide sequence ID" value="NZ_RHQL01000004.1"/>
</dbReference>
<dbReference type="GO" id="GO:0010181">
    <property type="term" value="F:FMN binding"/>
    <property type="evidence" value="ECO:0007669"/>
    <property type="project" value="InterPro"/>
</dbReference>
<dbReference type="InterPro" id="IPR007329">
    <property type="entry name" value="FMN-bd"/>
</dbReference>
<evidence type="ECO:0000256" key="6">
    <source>
        <dbReference type="HAMAP-Rule" id="MF_00479"/>
    </source>
</evidence>
<keyword evidence="6" id="KW-1003">Cell membrane</keyword>
<dbReference type="SMART" id="SM00900">
    <property type="entry name" value="FMN_bind"/>
    <property type="match status" value="1"/>
</dbReference>
<reference evidence="9 10" key="1">
    <citation type="submission" date="2018-10" db="EMBL/GenBank/DDBJ databases">
        <title>Transmission dynamics of multidrug resistant bacteria on intensive care unit surfaces.</title>
        <authorList>
            <person name="D'Souza A.W."/>
            <person name="Potter R.F."/>
            <person name="Wallace M."/>
            <person name="Shupe A."/>
            <person name="Patel S."/>
            <person name="Sun S."/>
            <person name="Gul D."/>
            <person name="Kwon J.H."/>
            <person name="Andleeb S."/>
            <person name="Burnham C.-A.D."/>
            <person name="Dantas G."/>
        </authorList>
    </citation>
    <scope>NUCLEOTIDE SEQUENCE [LARGE SCALE GENOMIC DNA]</scope>
    <source>
        <strain evidence="9 10">PX_177</strain>
    </source>
</reference>
<keyword evidence="6" id="KW-0997">Cell inner membrane</keyword>
<evidence type="ECO:0000256" key="7">
    <source>
        <dbReference type="SAM" id="MobiDB-lite"/>
    </source>
</evidence>
<keyword evidence="5 6" id="KW-0249">Electron transport</keyword>
<dbReference type="Proteomes" id="UP000276506">
    <property type="component" value="Unassembled WGS sequence"/>
</dbReference>
<keyword evidence="1 6" id="KW-0813">Transport</keyword>
<dbReference type="PANTHER" id="PTHR36118">
    <property type="entry name" value="ION-TRANSLOCATING OXIDOREDUCTASE COMPLEX SUBUNIT G"/>
    <property type="match status" value="1"/>
</dbReference>
<dbReference type="GO" id="GO:0005886">
    <property type="term" value="C:plasma membrane"/>
    <property type="evidence" value="ECO:0007669"/>
    <property type="project" value="UniProtKB-SubCell"/>
</dbReference>
<keyword evidence="6" id="KW-0472">Membrane</keyword>